<feature type="compositionally biased region" description="Low complexity" evidence="1">
    <location>
        <begin position="12"/>
        <end position="22"/>
    </location>
</feature>
<comment type="caution">
    <text evidence="2">The sequence shown here is derived from an EMBL/GenBank/DDBJ whole genome shotgun (WGS) entry which is preliminary data.</text>
</comment>
<dbReference type="Proteomes" id="UP001164286">
    <property type="component" value="Unassembled WGS sequence"/>
</dbReference>
<dbReference type="RefSeq" id="XP_052945830.1">
    <property type="nucleotide sequence ID" value="XM_053093070.1"/>
</dbReference>
<evidence type="ECO:0000313" key="2">
    <source>
        <dbReference type="EMBL" id="KAI9636053.1"/>
    </source>
</evidence>
<evidence type="ECO:0000256" key="1">
    <source>
        <dbReference type="SAM" id="MobiDB-lite"/>
    </source>
</evidence>
<feature type="region of interest" description="Disordered" evidence="1">
    <location>
        <begin position="1"/>
        <end position="23"/>
    </location>
</feature>
<dbReference type="EMBL" id="JAKWFO010000005">
    <property type="protein sequence ID" value="KAI9636053.1"/>
    <property type="molecule type" value="Genomic_DNA"/>
</dbReference>
<organism evidence="2 3">
    <name type="scientific">Dioszegia hungarica</name>
    <dbReference type="NCBI Taxonomy" id="4972"/>
    <lineage>
        <taxon>Eukaryota</taxon>
        <taxon>Fungi</taxon>
        <taxon>Dikarya</taxon>
        <taxon>Basidiomycota</taxon>
        <taxon>Agaricomycotina</taxon>
        <taxon>Tremellomycetes</taxon>
        <taxon>Tremellales</taxon>
        <taxon>Bulleribasidiaceae</taxon>
        <taxon>Dioszegia</taxon>
    </lineage>
</organism>
<dbReference type="GeneID" id="77732275"/>
<protein>
    <submittedName>
        <fullName evidence="2">Uncharacterized protein</fullName>
    </submittedName>
</protein>
<gene>
    <name evidence="2" type="ORF">MKK02DRAFT_44753</name>
</gene>
<reference evidence="2" key="1">
    <citation type="journal article" date="2022" name="G3 (Bethesda)">
        <title>High quality genome of the basidiomycete yeast Dioszegia hungarica PDD-24b-2 isolated from cloud water.</title>
        <authorList>
            <person name="Jarrige D."/>
            <person name="Haridas S."/>
            <person name="Bleykasten-Grosshans C."/>
            <person name="Joly M."/>
            <person name="Nadalig T."/>
            <person name="Sancelme M."/>
            <person name="Vuilleumier S."/>
            <person name="Grigoriev I.V."/>
            <person name="Amato P."/>
            <person name="Bringel F."/>
        </authorList>
    </citation>
    <scope>NUCLEOTIDE SEQUENCE</scope>
    <source>
        <strain evidence="2">PDD-24b-2</strain>
    </source>
</reference>
<name>A0AA38H854_9TREE</name>
<proteinExistence type="predicted"/>
<evidence type="ECO:0000313" key="3">
    <source>
        <dbReference type="Proteomes" id="UP001164286"/>
    </source>
</evidence>
<sequence>MSAPKRARKNPPKASKAAASANDVPLEPAAPSVKISTLTLPLCRSILTELSALNSENASIIADRVAAHTATEAAKAFDYKPIFTKLNKELRQGYKRAKNRYYYVDEVHEAAGQAWNEIKKACPESSGYESHISCFEALCGIAEIVNKEDVADGLQNGEFQNYLSEDMFKILDRVQVKKEDMTRLMKRVKEIDQSAERSDYEELLQKMKAKTAKDKKTAAKD</sequence>
<accession>A0AA38H854</accession>
<feature type="compositionally biased region" description="Basic residues" evidence="1">
    <location>
        <begin position="1"/>
        <end position="11"/>
    </location>
</feature>
<dbReference type="AlphaFoldDB" id="A0AA38H854"/>
<keyword evidence="3" id="KW-1185">Reference proteome</keyword>